<keyword evidence="2" id="KW-0175">Coiled coil</keyword>
<accession>A0A1M5EJM4</accession>
<keyword evidence="1" id="KW-0677">Repeat</keyword>
<dbReference type="Pfam" id="PF00041">
    <property type="entry name" value="fn3"/>
    <property type="match status" value="4"/>
</dbReference>
<dbReference type="RefSeq" id="WP_084532664.1">
    <property type="nucleotide sequence ID" value="NZ_FQUX01000007.1"/>
</dbReference>
<keyword evidence="3" id="KW-0732">Signal</keyword>
<dbReference type="SUPFAM" id="SSF49265">
    <property type="entry name" value="Fibronectin type III"/>
    <property type="match status" value="3"/>
</dbReference>
<feature type="coiled-coil region" evidence="2">
    <location>
        <begin position="659"/>
        <end position="696"/>
    </location>
</feature>
<dbReference type="InterPro" id="IPR050964">
    <property type="entry name" value="Striated_Muscle_Regulatory"/>
</dbReference>
<evidence type="ECO:0000259" key="4">
    <source>
        <dbReference type="PROSITE" id="PS50853"/>
    </source>
</evidence>
<evidence type="ECO:0000313" key="6">
    <source>
        <dbReference type="Proteomes" id="UP000184406"/>
    </source>
</evidence>
<dbReference type="EMBL" id="FQUX01000007">
    <property type="protein sequence ID" value="SHF79458.1"/>
    <property type="molecule type" value="Genomic_DNA"/>
</dbReference>
<dbReference type="InterPro" id="IPR013783">
    <property type="entry name" value="Ig-like_fold"/>
</dbReference>
<feature type="domain" description="Fibronectin type-III" evidence="4">
    <location>
        <begin position="460"/>
        <end position="546"/>
    </location>
</feature>
<dbReference type="PANTHER" id="PTHR13817">
    <property type="entry name" value="TITIN"/>
    <property type="match status" value="1"/>
</dbReference>
<dbReference type="InterPro" id="IPR008979">
    <property type="entry name" value="Galactose-bd-like_sf"/>
</dbReference>
<feature type="domain" description="Fibronectin type-III" evidence="4">
    <location>
        <begin position="178"/>
        <end position="266"/>
    </location>
</feature>
<feature type="domain" description="Fibronectin type-III" evidence="4">
    <location>
        <begin position="272"/>
        <end position="358"/>
    </location>
</feature>
<dbReference type="Gene3D" id="2.60.40.10">
    <property type="entry name" value="Immunoglobulins"/>
    <property type="match status" value="4"/>
</dbReference>
<feature type="signal peptide" evidence="3">
    <location>
        <begin position="1"/>
        <end position="21"/>
    </location>
</feature>
<evidence type="ECO:0000256" key="1">
    <source>
        <dbReference type="ARBA" id="ARBA00022737"/>
    </source>
</evidence>
<dbReference type="SUPFAM" id="SSF49785">
    <property type="entry name" value="Galactose-binding domain-like"/>
    <property type="match status" value="1"/>
</dbReference>
<evidence type="ECO:0000313" key="5">
    <source>
        <dbReference type="EMBL" id="SHF79458.1"/>
    </source>
</evidence>
<proteinExistence type="predicted"/>
<dbReference type="PROSITE" id="PS50853">
    <property type="entry name" value="FN3"/>
    <property type="match status" value="4"/>
</dbReference>
<evidence type="ECO:0000256" key="2">
    <source>
        <dbReference type="SAM" id="Coils"/>
    </source>
</evidence>
<dbReference type="Proteomes" id="UP000184406">
    <property type="component" value="Unassembled WGS sequence"/>
</dbReference>
<dbReference type="Gene3D" id="2.60.120.260">
    <property type="entry name" value="Galactose-binding domain-like"/>
    <property type="match status" value="1"/>
</dbReference>
<dbReference type="CDD" id="cd00063">
    <property type="entry name" value="FN3"/>
    <property type="match status" value="4"/>
</dbReference>
<sequence length="701" mass="72816">MKKVLLLLLSISMMFLEGVIGQDLHIQSNAASIANESNSTAGWSGTAVITSSTTNPQLGNFAISMVSNTGNRYRMDYFYNATVGTDYVIRIWARQGPQVTTPAAPAFANWSGVTGFSTTVIENTNWTEYVFNVTATSTNPRITIYNGTSSSGNTAGNTVFVDNVSILPAGSDATPPTAPTNLVASGTTATGTTLNWTPSTDNVGVTGYTILQNGTSIGTTNGATTFNVTGLFQNTTYAFTVTARDAAGNVSPVSNAANVTTLTAPDNQPPSAPSNLAANGTTTTATNLSWTASTDNIEVTGYTILQNGTSIGTTTGALNFNVTGLTQNTTYAFTVTARDAAGNVSPVSNTANVTTLTAADGQAPTAPSNLAANGTTTTTTNLSWTASTDNVGVTGYTILQDGTSIGTTTGALNFNVTGLTQNTTYAFTVTARDAAGNVSPVSNTANVTTLTAADGQAPSAPGNLTASGTTTTTTNLSWTASTDNVGVTGYTILQDGTSVGTTTGALTFNVTGLAQNTSYAFTVTARDAAGNISAASNTANVTTGGSGIIDYTSANANLPTIDWTGRDLFASRNVGIGTTNTQGYRLAIDGNVIAEEIKVELSQNWPDFVFTKNYGLPTLEEVERHILDKGHLQNIPSAMEVELNGIMLGEMNAKLLQKIEELTLYAIQQEKKILKLENENKKIQLLSDKLLELEGLVKGNN</sequence>
<reference evidence="6" key="1">
    <citation type="submission" date="2016-11" db="EMBL/GenBank/DDBJ databases">
        <authorList>
            <person name="Varghese N."/>
            <person name="Submissions S."/>
        </authorList>
    </citation>
    <scope>NUCLEOTIDE SEQUENCE [LARGE SCALE GENOMIC DNA]</scope>
    <source>
        <strain evidence="6">DSM 17539</strain>
    </source>
</reference>
<feature type="domain" description="Fibronectin type-III" evidence="4">
    <location>
        <begin position="366"/>
        <end position="452"/>
    </location>
</feature>
<dbReference type="OrthoDB" id="9808753at2"/>
<dbReference type="PANTHER" id="PTHR13817:SF73">
    <property type="entry name" value="FIBRONECTIN TYPE-III DOMAIN-CONTAINING PROTEIN"/>
    <property type="match status" value="1"/>
</dbReference>
<dbReference type="AlphaFoldDB" id="A0A1M5EJM4"/>
<keyword evidence="6" id="KW-1185">Reference proteome</keyword>
<protein>
    <submittedName>
        <fullName evidence="5">Chitodextrinase</fullName>
    </submittedName>
</protein>
<organism evidence="5 6">
    <name type="scientific">Arenibacter palladensis</name>
    <dbReference type="NCBI Taxonomy" id="237373"/>
    <lineage>
        <taxon>Bacteria</taxon>
        <taxon>Pseudomonadati</taxon>
        <taxon>Bacteroidota</taxon>
        <taxon>Flavobacteriia</taxon>
        <taxon>Flavobacteriales</taxon>
        <taxon>Flavobacteriaceae</taxon>
        <taxon>Arenibacter</taxon>
    </lineage>
</organism>
<dbReference type="SMART" id="SM00060">
    <property type="entry name" value="FN3"/>
    <property type="match status" value="4"/>
</dbReference>
<name>A0A1M5EJM4_9FLAO</name>
<dbReference type="InterPro" id="IPR003961">
    <property type="entry name" value="FN3_dom"/>
</dbReference>
<gene>
    <name evidence="5" type="ORF">SAMN03080594_107162</name>
</gene>
<feature type="chain" id="PRO_5013313695" evidence="3">
    <location>
        <begin position="22"/>
        <end position="701"/>
    </location>
</feature>
<evidence type="ECO:0000256" key="3">
    <source>
        <dbReference type="SAM" id="SignalP"/>
    </source>
</evidence>
<dbReference type="InterPro" id="IPR036116">
    <property type="entry name" value="FN3_sf"/>
</dbReference>